<feature type="compositionally biased region" description="Polar residues" evidence="1">
    <location>
        <begin position="1075"/>
        <end position="1089"/>
    </location>
</feature>
<feature type="region of interest" description="Disordered" evidence="1">
    <location>
        <begin position="658"/>
        <end position="692"/>
    </location>
</feature>
<evidence type="ECO:0000256" key="1">
    <source>
        <dbReference type="SAM" id="MobiDB-lite"/>
    </source>
</evidence>
<name>A0A158Q2U0_DRAME</name>
<feature type="region of interest" description="Disordered" evidence="1">
    <location>
        <begin position="884"/>
        <end position="931"/>
    </location>
</feature>
<feature type="compositionally biased region" description="Low complexity" evidence="1">
    <location>
        <begin position="1250"/>
        <end position="1271"/>
    </location>
</feature>
<feature type="compositionally biased region" description="Low complexity" evidence="1">
    <location>
        <begin position="1310"/>
        <end position="1321"/>
    </location>
</feature>
<reference evidence="2 4" key="2">
    <citation type="submission" date="2018-11" db="EMBL/GenBank/DDBJ databases">
        <authorList>
            <consortium name="Pathogen Informatics"/>
        </authorList>
    </citation>
    <scope>NUCLEOTIDE SEQUENCE [LARGE SCALE GENOMIC DNA]</scope>
</reference>
<protein>
    <submittedName>
        <fullName evidence="5">Mediator of RNA polymerase II transcription subunit 1</fullName>
    </submittedName>
</protein>
<feature type="compositionally biased region" description="Low complexity" evidence="1">
    <location>
        <begin position="905"/>
        <end position="921"/>
    </location>
</feature>
<feature type="region of interest" description="Disordered" evidence="1">
    <location>
        <begin position="980"/>
        <end position="1001"/>
    </location>
</feature>
<feature type="compositionally biased region" description="Polar residues" evidence="1">
    <location>
        <begin position="1272"/>
        <end position="1284"/>
    </location>
</feature>
<feature type="compositionally biased region" description="Basic and acidic residues" evidence="1">
    <location>
        <begin position="1185"/>
        <end position="1203"/>
    </location>
</feature>
<dbReference type="Proteomes" id="UP000038040">
    <property type="component" value="Unplaced"/>
</dbReference>
<feature type="region of interest" description="Disordered" evidence="1">
    <location>
        <begin position="1250"/>
        <end position="1329"/>
    </location>
</feature>
<dbReference type="WBParaSite" id="DME_0000082501-mRNA-1">
    <property type="protein sequence ID" value="DME_0000082501-mRNA-1"/>
    <property type="gene ID" value="DME_0000082501"/>
</dbReference>
<feature type="region of interest" description="Disordered" evidence="1">
    <location>
        <begin position="1374"/>
        <end position="1420"/>
    </location>
</feature>
<feature type="compositionally biased region" description="Polar residues" evidence="1">
    <location>
        <begin position="1107"/>
        <end position="1119"/>
    </location>
</feature>
<evidence type="ECO:0000313" key="2">
    <source>
        <dbReference type="EMBL" id="VDN55212.1"/>
    </source>
</evidence>
<feature type="region of interest" description="Disordered" evidence="1">
    <location>
        <begin position="1057"/>
        <end position="1124"/>
    </location>
</feature>
<organism evidence="3 5">
    <name type="scientific">Dracunculus medinensis</name>
    <name type="common">Guinea worm</name>
    <dbReference type="NCBI Taxonomy" id="318479"/>
    <lineage>
        <taxon>Eukaryota</taxon>
        <taxon>Metazoa</taxon>
        <taxon>Ecdysozoa</taxon>
        <taxon>Nematoda</taxon>
        <taxon>Chromadorea</taxon>
        <taxon>Rhabditida</taxon>
        <taxon>Spirurina</taxon>
        <taxon>Dracunculoidea</taxon>
        <taxon>Dracunculidae</taxon>
        <taxon>Dracunculus</taxon>
    </lineage>
</organism>
<feature type="region of interest" description="Disordered" evidence="1">
    <location>
        <begin position="799"/>
        <end position="822"/>
    </location>
</feature>
<evidence type="ECO:0000313" key="5">
    <source>
        <dbReference type="WBParaSite" id="DME_0000082501-mRNA-1"/>
    </source>
</evidence>
<dbReference type="STRING" id="318479.A0A158Q2U0"/>
<gene>
    <name evidence="2" type="ORF">DME_LOCUS5185</name>
</gene>
<sequence>MVDSEKNAKPNSSTNDRNIDTMELDYELRNVEEEMQMEKMRQATFKYSWENFGQFVRKNMMKMKSKICVKERRMVIDADDREDLLKAISNLRDHLPAESGRDIASQLRSLADNFGAEFLVQPGSFKLKSIDVIMDISVDNMIVTHCMISWYGDRFSDASFLRNLMNKGNWAAIRDILSFMTRLIPSNLARDEKSFCLRSLEIAENDLLTASSNSFPMVKKVNENPFGYCKPRTESVPFTIHFFINPAHLFDRNTLTFINCEENVLKKKAASAHLYVTELPFHTHSLFSDVSLFQGEWRSVSSGRKLPAAFCLKFLRPIVFSSTALKILSSVAADELKVEGNLNIYKYLMNIDNNENDEQKILVNFPDSPIIRFTIDKSMLQSNSDGILREISFKHPRDVSLIVETARLQLIHNALFESLLHSPIRNVSSSFSNLDVKIYSANVSSFDLTFSIKKNLYIARVNSATTSLNVILENVLNGFISPESPQISIVLNKCWSLAIMVRTIVRLIDANSIMLSTENFSSVMADVADDSVKISNCWLPVSRTKYITDSDTEPFYKVIESGEKPPTLLALLKELDEIDELIAPLHHNVNSQVCMAPPRHDMLIPRTNRMHSENTMTINALSDLDAICDMAKNIDDGESNVSEHSGRSSIVERYSPSAVEAQRLRPQMPPQSPSPATDRYRSGQISGVPQVSPLDIPRSRIVQSAQSTNATDVFEFDDNPRISSSATFSTSSQFHFSGGPQAPYLFPSIHTSRGSLNAPAAKRRGRARKAGNIGDRVSEQHAGQVVDPITGMVSGVMNVPIRKPRGSSTTRRPRRPRKAAQLVGVPSHPHQFGMERPILQRSYSEMLCGEGQLKFIKKIYSTAASPAPLTISNIEPMSEIDVIEESSDEETDPPPPVKAVTIPNVPLSTASVSSTPSTSLANTTSTPSSLAPKMAHLSSVSVASTNVLFSSSALLSSLSSEASEPKVQTSSTFPTALASNNSSVSVASKHDTATAKSRKGSLEAVVGKLQSKSASVVSAANPYTASDIYDDESEPSSKVFEVTFCKMFYVALSTSSKREKPPTPLTCLSSGARASPNTKTASNAPTDQPASDLKIMIKIKPQKSPRSHSPLQHSSNVSPNRKKSKVAISKHIFTEFRPVARLTGQPPSSSARYKDEKALLKQKQLWEKTRAMQEERNRKALKRERKLDIAKSSKKPKLDRTVEQRPSSSLPSRAILPQSLVSNSLRNFKIPKVLQSMDNDKCDQSTTVNMTTASAPSMTTAASSSSSYSAPQGTGHSSYSGNAHSVSSSGNNPTSSSIFPPKPVKSILKSSSSDMPMFRSSLGMPPMMSGRRPLLPDPRMMMHYPSRSMALPPRMLPPSMSGSVLSSSGRWMALAPQRQPSPKSPLEQAVTQSIKSPESIPYSRTLDSPSEALKIVADDD</sequence>
<dbReference type="Proteomes" id="UP000274756">
    <property type="component" value="Unassembled WGS sequence"/>
</dbReference>
<evidence type="ECO:0000313" key="3">
    <source>
        <dbReference type="Proteomes" id="UP000038040"/>
    </source>
</evidence>
<evidence type="ECO:0000313" key="4">
    <source>
        <dbReference type="Proteomes" id="UP000274756"/>
    </source>
</evidence>
<feature type="region of interest" description="Disordered" evidence="1">
    <location>
        <begin position="1"/>
        <end position="20"/>
    </location>
</feature>
<dbReference type="EMBL" id="UYYG01001151">
    <property type="protein sequence ID" value="VDN55212.1"/>
    <property type="molecule type" value="Genomic_DNA"/>
</dbReference>
<reference evidence="5" key="1">
    <citation type="submission" date="2016-04" db="UniProtKB">
        <authorList>
            <consortium name="WormBaseParasite"/>
        </authorList>
    </citation>
    <scope>IDENTIFICATION</scope>
</reference>
<dbReference type="AlphaFoldDB" id="A0A158Q2U0"/>
<keyword evidence="4" id="KW-1185">Reference proteome</keyword>
<accession>A0A158Q2U0</accession>
<dbReference type="OrthoDB" id="5778006at2759"/>
<feature type="region of interest" description="Disordered" evidence="1">
    <location>
        <begin position="1173"/>
        <end position="1215"/>
    </location>
</feature>
<proteinExistence type="predicted"/>
<feature type="compositionally biased region" description="Low complexity" evidence="1">
    <location>
        <begin position="1285"/>
        <end position="1297"/>
    </location>
</feature>